<accession>A0A5C3ETB8</accession>
<reference evidence="4 5" key="1">
    <citation type="submission" date="2018-03" db="EMBL/GenBank/DDBJ databases">
        <authorList>
            <person name="Guldener U."/>
        </authorList>
    </citation>
    <scope>NUCLEOTIDE SEQUENCE [LARGE SCALE GENOMIC DNA]</scope>
    <source>
        <strain evidence="4 5">DAOM196992</strain>
    </source>
</reference>
<feature type="region of interest" description="Disordered" evidence="2">
    <location>
        <begin position="542"/>
        <end position="565"/>
    </location>
</feature>
<proteinExistence type="predicted"/>
<dbReference type="GO" id="GO:0006506">
    <property type="term" value="P:GPI anchor biosynthetic process"/>
    <property type="evidence" value="ECO:0007669"/>
    <property type="project" value="InterPro"/>
</dbReference>
<organism evidence="4 5">
    <name type="scientific">Pseudozyma flocculosa</name>
    <dbReference type="NCBI Taxonomy" id="84751"/>
    <lineage>
        <taxon>Eukaryota</taxon>
        <taxon>Fungi</taxon>
        <taxon>Dikarya</taxon>
        <taxon>Basidiomycota</taxon>
        <taxon>Ustilaginomycotina</taxon>
        <taxon>Ustilaginomycetes</taxon>
        <taxon>Ustilaginales</taxon>
        <taxon>Ustilaginaceae</taxon>
        <taxon>Pseudozyma</taxon>
    </lineage>
</organism>
<dbReference type="EMBL" id="OOIP01000001">
    <property type="protein sequence ID" value="SPO34915.1"/>
    <property type="molecule type" value="Genomic_DNA"/>
</dbReference>
<protein>
    <submittedName>
        <fullName evidence="4">Related to protein FR, involved in hyphal branching</fullName>
    </submittedName>
</protein>
<evidence type="ECO:0000313" key="4">
    <source>
        <dbReference type="EMBL" id="SPO34915.1"/>
    </source>
</evidence>
<keyword evidence="1 3" id="KW-0472">Membrane</keyword>
<dbReference type="GO" id="GO:0005783">
    <property type="term" value="C:endoplasmic reticulum"/>
    <property type="evidence" value="ECO:0007669"/>
    <property type="project" value="TreeGrafter"/>
</dbReference>
<evidence type="ECO:0000313" key="5">
    <source>
        <dbReference type="Proteomes" id="UP000323386"/>
    </source>
</evidence>
<dbReference type="AlphaFoldDB" id="A0A5C3ETB8"/>
<feature type="transmembrane region" description="Helical" evidence="3">
    <location>
        <begin position="495"/>
        <end position="514"/>
    </location>
</feature>
<dbReference type="InterPro" id="IPR029052">
    <property type="entry name" value="Metallo-depent_PP-like"/>
</dbReference>
<dbReference type="PANTHER" id="PTHR13315">
    <property type="entry name" value="METALLO PHOSPHOESTERASE RELATED"/>
    <property type="match status" value="1"/>
</dbReference>
<gene>
    <name evidence="4" type="ORF">PSFLO_00386</name>
</gene>
<feature type="transmembrane region" description="Helical" evidence="3">
    <location>
        <begin position="583"/>
        <end position="601"/>
    </location>
</feature>
<name>A0A5C3ETB8_9BASI</name>
<dbReference type="Proteomes" id="UP000323386">
    <property type="component" value="Unassembled WGS sequence"/>
</dbReference>
<sequence length="602" mass="66635">MTVRDGTARSPSRWRRLLSPALHVQCMRAAWVLLVFYYERVVFDQAATTHCPWPRIEAEASATGSFDILVVTDPQIIDAFTYPDLPLPRVLFPIVRHFSDRYLRNAWRSLILDPSRWAKDERPASPVTPRSRRTSRPRLPDAVVWMGDLTDGGRREMDRQQWGRLHDRFDSMFALPRLEPVDTASSVDGERLVLTRRQAARDALPVFYMAGNHDIGLPKAPGQLDTNLASSSSRSRFIERYGIDSDAAGHAVRGAAASTRRTLNARIGVSLPSTSGADAGRTTHELVLVDAEALVGMQRAGGGPYDTRTPPAHQGQLDGPLLDEARTAFPDTFDFIERIANESTSPARILFSHVPLHRPDASRCNHPVGSTRHRVLREAPRPLHQDTDRASTYQNLLGPEISHWLLAQIDPVAVFSGDDHDHCEATHRRVSERLRQGPVQGFEPGEIPELTVKSLSMTEGVRLPGFARLSLFTPHSGEGLSAAYRPCLMPDQIGIWTQVYVPAFLLSLGVLFALRNFSGRGRLHDLLPTSSSMVGHKEADMMRRSAQRKAKRRDSHDDAEEGLLGAVPSGANGTAGGSWLKDLGAVCIIAIPFWLVFQAGLL</sequence>
<keyword evidence="5" id="KW-1185">Reference proteome</keyword>
<keyword evidence="3" id="KW-1133">Transmembrane helix</keyword>
<keyword evidence="3" id="KW-0812">Transmembrane</keyword>
<evidence type="ECO:0000256" key="1">
    <source>
        <dbReference type="ARBA" id="ARBA00023136"/>
    </source>
</evidence>
<dbReference type="InterPro" id="IPR033308">
    <property type="entry name" value="PGAP5/Cdc1/Ted1"/>
</dbReference>
<dbReference type="PANTHER" id="PTHR13315:SF4">
    <property type="entry name" value="METALLOPHOSPHOESTERASE, ISOFORM E"/>
    <property type="match status" value="1"/>
</dbReference>
<dbReference type="SUPFAM" id="SSF56300">
    <property type="entry name" value="Metallo-dependent phosphatases"/>
    <property type="match status" value="1"/>
</dbReference>
<evidence type="ECO:0000256" key="2">
    <source>
        <dbReference type="SAM" id="MobiDB-lite"/>
    </source>
</evidence>
<dbReference type="GO" id="GO:0016020">
    <property type="term" value="C:membrane"/>
    <property type="evidence" value="ECO:0007669"/>
    <property type="project" value="GOC"/>
</dbReference>
<dbReference type="OrthoDB" id="5977743at2759"/>
<evidence type="ECO:0000256" key="3">
    <source>
        <dbReference type="SAM" id="Phobius"/>
    </source>
</evidence>